<keyword evidence="7 8" id="KW-0472">Membrane</keyword>
<evidence type="ECO:0000313" key="10">
    <source>
        <dbReference type="Proteomes" id="UP000308730"/>
    </source>
</evidence>
<feature type="transmembrane region" description="Helical" evidence="8">
    <location>
        <begin position="136"/>
        <end position="156"/>
    </location>
</feature>
<evidence type="ECO:0008006" key="11">
    <source>
        <dbReference type="Google" id="ProtNLM"/>
    </source>
</evidence>
<dbReference type="InterPro" id="IPR038665">
    <property type="entry name" value="Voltage-dep_anion_channel_sf"/>
</dbReference>
<feature type="transmembrane region" description="Helical" evidence="8">
    <location>
        <begin position="24"/>
        <end position="45"/>
    </location>
</feature>
<evidence type="ECO:0000256" key="2">
    <source>
        <dbReference type="ARBA" id="ARBA00008566"/>
    </source>
</evidence>
<evidence type="ECO:0000313" key="9">
    <source>
        <dbReference type="EMBL" id="THH27847.1"/>
    </source>
</evidence>
<dbReference type="OrthoDB" id="1099at2759"/>
<feature type="transmembrane region" description="Helical" evidence="8">
    <location>
        <begin position="168"/>
        <end position="194"/>
    </location>
</feature>
<evidence type="ECO:0000256" key="4">
    <source>
        <dbReference type="ARBA" id="ARBA00022475"/>
    </source>
</evidence>
<dbReference type="EMBL" id="SGPM01000220">
    <property type="protein sequence ID" value="THH27847.1"/>
    <property type="molecule type" value="Genomic_DNA"/>
</dbReference>
<dbReference type="AlphaFoldDB" id="A0A4S4MR40"/>
<evidence type="ECO:0000256" key="7">
    <source>
        <dbReference type="ARBA" id="ARBA00023136"/>
    </source>
</evidence>
<dbReference type="PANTHER" id="PTHR31686">
    <property type="match status" value="1"/>
</dbReference>
<keyword evidence="5 8" id="KW-0812">Transmembrane</keyword>
<keyword evidence="10" id="KW-1185">Reference proteome</keyword>
<evidence type="ECO:0000256" key="8">
    <source>
        <dbReference type="SAM" id="Phobius"/>
    </source>
</evidence>
<name>A0A4S4MR40_9APHY</name>
<dbReference type="Gene3D" id="1.50.10.150">
    <property type="entry name" value="Voltage-dependent anion channel"/>
    <property type="match status" value="1"/>
</dbReference>
<dbReference type="Proteomes" id="UP000308730">
    <property type="component" value="Unassembled WGS sequence"/>
</dbReference>
<feature type="transmembrane region" description="Helical" evidence="8">
    <location>
        <begin position="275"/>
        <end position="295"/>
    </location>
</feature>
<evidence type="ECO:0000256" key="3">
    <source>
        <dbReference type="ARBA" id="ARBA00022448"/>
    </source>
</evidence>
<dbReference type="PANTHER" id="PTHR31686:SF3">
    <property type="entry name" value="ACID TRANSPORT PROTEIN, PUTATIVE (AFU_ORTHOLOGUE AFUA_4G09410)-RELATED"/>
    <property type="match status" value="1"/>
</dbReference>
<comment type="caution">
    <text evidence="9">The sequence shown here is derived from an EMBL/GenBank/DDBJ whole genome shotgun (WGS) entry which is preliminary data.</text>
</comment>
<dbReference type="GO" id="GO:0000319">
    <property type="term" value="F:sulfite transmembrane transporter activity"/>
    <property type="evidence" value="ECO:0007669"/>
    <property type="project" value="TreeGrafter"/>
</dbReference>
<accession>A0A4S4MR40</accession>
<proteinExistence type="inferred from homology"/>
<gene>
    <name evidence="9" type="ORF">EUX98_g6340</name>
</gene>
<dbReference type="GO" id="GO:0005886">
    <property type="term" value="C:plasma membrane"/>
    <property type="evidence" value="ECO:0007669"/>
    <property type="project" value="UniProtKB-SubCell"/>
</dbReference>
<feature type="transmembrane region" description="Helical" evidence="8">
    <location>
        <begin position="206"/>
        <end position="228"/>
    </location>
</feature>
<feature type="transmembrane region" description="Helical" evidence="8">
    <location>
        <begin position="99"/>
        <end position="124"/>
    </location>
</feature>
<feature type="transmembrane region" description="Helical" evidence="8">
    <location>
        <begin position="66"/>
        <end position="87"/>
    </location>
</feature>
<keyword evidence="4" id="KW-1003">Cell membrane</keyword>
<evidence type="ECO:0000256" key="6">
    <source>
        <dbReference type="ARBA" id="ARBA00022989"/>
    </source>
</evidence>
<sequence>MGTGAISILFRNFPYGSDTLPMRVFSAIFFFLNLFLFILFNVLTLTRYIIFPDIWSIMIRHPVQSLYIGTYPMGAATLINVSVSLLYSNWHIGGKPFLYTLWAFWWVDSAISVLCAFPMVHIMMTKQDHALNRMTAIWILPVVASIVAASSGGVLAPELAKYSTNHALLTLTLSLIMVSIGEALAVMMLTVYFFRLIVHGIPQGGSVISTFIPLGPMSQGGYCVLLLGTGFRSILPLSYGKSEFLRASTTGEIINVGVYANLTIELYYTLDSPFFRIYGCILAGATLVLWCGVFVRTLMFVRNGAIFEAPCLEEIDMARSEKRKEDAGNGHAVGNVTSR</sequence>
<reference evidence="9 10" key="1">
    <citation type="submission" date="2019-02" db="EMBL/GenBank/DDBJ databases">
        <title>Genome sequencing of the rare red list fungi Antrodiella citrinella (Flaviporus citrinellus).</title>
        <authorList>
            <person name="Buettner E."/>
            <person name="Kellner H."/>
        </authorList>
    </citation>
    <scope>NUCLEOTIDE SEQUENCE [LARGE SCALE GENOMIC DNA]</scope>
    <source>
        <strain evidence="9 10">DSM 108506</strain>
    </source>
</reference>
<keyword evidence="3" id="KW-0813">Transport</keyword>
<comment type="subcellular location">
    <subcellularLocation>
        <location evidence="1">Cell membrane</location>
        <topology evidence="1">Multi-pass membrane protein</topology>
    </subcellularLocation>
</comment>
<organism evidence="9 10">
    <name type="scientific">Antrodiella citrinella</name>
    <dbReference type="NCBI Taxonomy" id="2447956"/>
    <lineage>
        <taxon>Eukaryota</taxon>
        <taxon>Fungi</taxon>
        <taxon>Dikarya</taxon>
        <taxon>Basidiomycota</taxon>
        <taxon>Agaricomycotina</taxon>
        <taxon>Agaricomycetes</taxon>
        <taxon>Polyporales</taxon>
        <taxon>Steccherinaceae</taxon>
        <taxon>Antrodiella</taxon>
    </lineage>
</organism>
<dbReference type="Pfam" id="PF03595">
    <property type="entry name" value="SLAC1"/>
    <property type="match status" value="1"/>
</dbReference>
<dbReference type="InterPro" id="IPR004695">
    <property type="entry name" value="SLAC1/Mae1/Ssu1/TehA"/>
</dbReference>
<evidence type="ECO:0000256" key="5">
    <source>
        <dbReference type="ARBA" id="ARBA00022692"/>
    </source>
</evidence>
<comment type="similarity">
    <text evidence="2">Belongs to the tellurite-resistance/dicarboxylate transporter (TDT) family.</text>
</comment>
<evidence type="ECO:0000256" key="1">
    <source>
        <dbReference type="ARBA" id="ARBA00004651"/>
    </source>
</evidence>
<protein>
    <recommendedName>
        <fullName evidence="11">Sulfite efflux pump SSU1</fullName>
    </recommendedName>
</protein>
<dbReference type="InterPro" id="IPR051629">
    <property type="entry name" value="Sulfite_efflux_TDT"/>
</dbReference>
<keyword evidence="6 8" id="KW-1133">Transmembrane helix</keyword>